<proteinExistence type="predicted"/>
<accession>A0A8S1X1L4</accession>
<evidence type="ECO:0000256" key="1">
    <source>
        <dbReference type="PROSITE-ProRule" id="PRU00221"/>
    </source>
</evidence>
<dbReference type="PROSITE" id="PS50082">
    <property type="entry name" value="WD_REPEATS_2"/>
    <property type="match status" value="2"/>
</dbReference>
<evidence type="ECO:0000313" key="2">
    <source>
        <dbReference type="EMBL" id="CAD8196228.1"/>
    </source>
</evidence>
<dbReference type="GO" id="GO:0016226">
    <property type="term" value="P:iron-sulfur cluster assembly"/>
    <property type="evidence" value="ECO:0007669"/>
    <property type="project" value="TreeGrafter"/>
</dbReference>
<dbReference type="Pfam" id="PF00400">
    <property type="entry name" value="WD40"/>
    <property type="match status" value="3"/>
</dbReference>
<feature type="repeat" description="WD" evidence="1">
    <location>
        <begin position="336"/>
        <end position="368"/>
    </location>
</feature>
<name>A0A8S1X1L4_9CILI</name>
<dbReference type="SMART" id="SM00320">
    <property type="entry name" value="WD40"/>
    <property type="match status" value="4"/>
</dbReference>
<evidence type="ECO:0000313" key="3">
    <source>
        <dbReference type="Proteomes" id="UP000689195"/>
    </source>
</evidence>
<dbReference type="Proteomes" id="UP000689195">
    <property type="component" value="Unassembled WGS sequence"/>
</dbReference>
<organism evidence="2 3">
    <name type="scientific">Paramecium pentaurelia</name>
    <dbReference type="NCBI Taxonomy" id="43138"/>
    <lineage>
        <taxon>Eukaryota</taxon>
        <taxon>Sar</taxon>
        <taxon>Alveolata</taxon>
        <taxon>Ciliophora</taxon>
        <taxon>Intramacronucleata</taxon>
        <taxon>Oligohymenophorea</taxon>
        <taxon>Peniculida</taxon>
        <taxon>Parameciidae</taxon>
        <taxon>Paramecium</taxon>
    </lineage>
</organism>
<feature type="repeat" description="WD" evidence="1">
    <location>
        <begin position="381"/>
        <end position="413"/>
    </location>
</feature>
<dbReference type="OrthoDB" id="538223at2759"/>
<dbReference type="PANTHER" id="PTHR19920:SF0">
    <property type="entry name" value="CYTOSOLIC IRON-SULFUR PROTEIN ASSEMBLY PROTEIN CIAO1-RELATED"/>
    <property type="match status" value="1"/>
</dbReference>
<gene>
    <name evidence="2" type="ORF">PPENT_87.1.T1120016</name>
</gene>
<reference evidence="2" key="1">
    <citation type="submission" date="2021-01" db="EMBL/GenBank/DDBJ databases">
        <authorList>
            <consortium name="Genoscope - CEA"/>
            <person name="William W."/>
        </authorList>
    </citation>
    <scope>NUCLEOTIDE SEQUENCE</scope>
</reference>
<dbReference type="AlphaFoldDB" id="A0A8S1X1L4"/>
<dbReference type="EMBL" id="CAJJDO010000112">
    <property type="protein sequence ID" value="CAD8196228.1"/>
    <property type="molecule type" value="Genomic_DNA"/>
</dbReference>
<protein>
    <submittedName>
        <fullName evidence="2">Uncharacterized protein</fullName>
    </submittedName>
</protein>
<keyword evidence="3" id="KW-1185">Reference proteome</keyword>
<dbReference type="GO" id="GO:0097361">
    <property type="term" value="C:cytosolic [4Fe-4S] assembly targeting complex"/>
    <property type="evidence" value="ECO:0007669"/>
    <property type="project" value="TreeGrafter"/>
</dbReference>
<dbReference type="PROSITE" id="PS50294">
    <property type="entry name" value="WD_REPEATS_REGION"/>
    <property type="match status" value="2"/>
</dbReference>
<keyword evidence="1" id="KW-0853">WD repeat</keyword>
<dbReference type="PANTHER" id="PTHR19920">
    <property type="entry name" value="WD40 PROTEIN CIAO1"/>
    <property type="match status" value="1"/>
</dbReference>
<dbReference type="InterPro" id="IPR001680">
    <property type="entry name" value="WD40_rpt"/>
</dbReference>
<sequence length="549" mass="64633">MKYFRVCDFKIQVSILIRKGVIQIKKKNIINIFSFLCFFLEQNRNIKFKIKVQINLLFNQIFAPKMIENEKDICCSKGHQLHVVTVVLDPKLIKNQRLLCTECLETTEIEAKVVGLKIITQYIKDGQVKKMERIENIIINQVKQIEQLLGAVNQLKSVVIQQLDQFITIIKDWIQNLLSQGSQYAKFSFFEELDMIILKQNKIEINFEKIINEIHKTNYSWNSKLHPKLEYFNKFVEYNKCKELLSNMDLNSQKFSQSEQQNQIKVNPQQQPNQNQQQVLQLVEIKLKLIDQSIKQIIKCNAIVFDSSGSIMVSTEKNDIKVWSFLNGTIKLIKVLQGHSNWIQCLVYSKKQNSFISGSGDMSIRCWQQLDQTNWNSSLPYIYHRDFVRCILLNSNEDLLFSGGDDKQIIVWKADLNENKLKCLYSLDKHNNSVVALSLNQSEKYLVSCARDKNQIIIWERKNENKFEFKYFVNQSIQSCGFKVKFIKENQFIWITGNKDIDQLYVFELKDGVFQENQEKAIKLIQNQMTVDEYHFPITYNKEKNLIVF</sequence>
<comment type="caution">
    <text evidence="2">The sequence shown here is derived from an EMBL/GenBank/DDBJ whole genome shotgun (WGS) entry which is preliminary data.</text>
</comment>